<organism evidence="3 4">
    <name type="scientific">Aphanomyces stellatus</name>
    <dbReference type="NCBI Taxonomy" id="120398"/>
    <lineage>
        <taxon>Eukaryota</taxon>
        <taxon>Sar</taxon>
        <taxon>Stramenopiles</taxon>
        <taxon>Oomycota</taxon>
        <taxon>Saprolegniomycetes</taxon>
        <taxon>Saprolegniales</taxon>
        <taxon>Verrucalvaceae</taxon>
        <taxon>Aphanomyces</taxon>
    </lineage>
</organism>
<evidence type="ECO:0000256" key="1">
    <source>
        <dbReference type="SAM" id="Phobius"/>
    </source>
</evidence>
<name>A0A485KXK9_9STRA</name>
<feature type="transmembrane region" description="Helical" evidence="1">
    <location>
        <begin position="78"/>
        <end position="98"/>
    </location>
</feature>
<gene>
    <name evidence="3" type="primary">Aste57867_13039</name>
    <name evidence="2" type="ORF">As57867_012991</name>
    <name evidence="3" type="ORF">ASTE57867_13039</name>
</gene>
<accession>A0A485KXK9</accession>
<dbReference type="EMBL" id="CAADRA010005440">
    <property type="protein sequence ID" value="VFT89884.1"/>
    <property type="molecule type" value="Genomic_DNA"/>
</dbReference>
<keyword evidence="1" id="KW-0472">Membrane</keyword>
<evidence type="ECO:0000313" key="4">
    <source>
        <dbReference type="Proteomes" id="UP000332933"/>
    </source>
</evidence>
<dbReference type="Proteomes" id="UP000332933">
    <property type="component" value="Unassembled WGS sequence"/>
</dbReference>
<reference evidence="2" key="2">
    <citation type="submission" date="2019-06" db="EMBL/GenBank/DDBJ databases">
        <title>Genomics analysis of Aphanomyces spp. identifies a new class of oomycete effector associated with host adaptation.</title>
        <authorList>
            <person name="Gaulin E."/>
        </authorList>
    </citation>
    <scope>NUCLEOTIDE SEQUENCE</scope>
    <source>
        <strain evidence="2">CBS 578.67</strain>
    </source>
</reference>
<feature type="transmembrane region" description="Helical" evidence="1">
    <location>
        <begin position="110"/>
        <end position="129"/>
    </location>
</feature>
<sequence length="294" mass="31813">MSTRMTDYNLDPNPLELPYNAARYVWAVVVYMSFVLCAVVVAMLVVGGVSHTITTNGGINLFFVNRVAGSIWVGRPLVFIRACTAIIVLSTGPLELVFQNSLSRFEDNGLSLWVILVLAGEASWFTYALNDFFLPLSGPYSSLYAPTSSILTWGAMVAWNAGSPFHASATIGRDCNVLLLGYQLTCHGGQIQIGSVGRVCAHFGVSIIATVAAYVGVRLLCLFQIVRRPPSRPVHVWLCAASDAFLSHGANDNTMDEDVQLDAMSCVMSGFIPLGNWVTVLLNPSQRKSLASVE</sequence>
<protein>
    <submittedName>
        <fullName evidence="3">Aste57867_13039 protein</fullName>
    </submittedName>
</protein>
<dbReference type="AlphaFoldDB" id="A0A485KXK9"/>
<reference evidence="3 4" key="1">
    <citation type="submission" date="2019-03" db="EMBL/GenBank/DDBJ databases">
        <authorList>
            <person name="Gaulin E."/>
            <person name="Dumas B."/>
        </authorList>
    </citation>
    <scope>NUCLEOTIDE SEQUENCE [LARGE SCALE GENOMIC DNA]</scope>
    <source>
        <strain evidence="3">CBS 568.67</strain>
    </source>
</reference>
<feature type="transmembrane region" description="Helical" evidence="1">
    <location>
        <begin position="203"/>
        <end position="223"/>
    </location>
</feature>
<keyword evidence="4" id="KW-1185">Reference proteome</keyword>
<keyword evidence="1" id="KW-0812">Transmembrane</keyword>
<evidence type="ECO:0000313" key="3">
    <source>
        <dbReference type="EMBL" id="VFT89884.1"/>
    </source>
</evidence>
<dbReference type="EMBL" id="VJMH01005419">
    <property type="protein sequence ID" value="KAF0696207.1"/>
    <property type="molecule type" value="Genomic_DNA"/>
</dbReference>
<keyword evidence="1" id="KW-1133">Transmembrane helix</keyword>
<feature type="transmembrane region" description="Helical" evidence="1">
    <location>
        <begin position="24"/>
        <end position="46"/>
    </location>
</feature>
<evidence type="ECO:0000313" key="2">
    <source>
        <dbReference type="EMBL" id="KAF0696207.1"/>
    </source>
</evidence>
<proteinExistence type="predicted"/>